<evidence type="ECO:0000259" key="10">
    <source>
        <dbReference type="Pfam" id="PF01434"/>
    </source>
</evidence>
<protein>
    <submittedName>
        <fullName evidence="11">Unannotated protein</fullName>
    </submittedName>
</protein>
<keyword evidence="8" id="KW-0482">Metalloprotease</keyword>
<keyword evidence="5" id="KW-0378">Hydrolase</keyword>
<reference evidence="11" key="1">
    <citation type="submission" date="2020-05" db="EMBL/GenBank/DDBJ databases">
        <authorList>
            <person name="Chiriac C."/>
            <person name="Salcher M."/>
            <person name="Ghai R."/>
            <person name="Kavagutti S V."/>
        </authorList>
    </citation>
    <scope>NUCLEOTIDE SEQUENCE</scope>
</reference>
<dbReference type="InterPro" id="IPR000642">
    <property type="entry name" value="Peptidase_M41"/>
</dbReference>
<comment type="cofactor">
    <cofactor evidence="1">
        <name>Zn(2+)</name>
        <dbReference type="ChEBI" id="CHEBI:29105"/>
    </cofactor>
</comment>
<dbReference type="Gene3D" id="1.20.58.760">
    <property type="entry name" value="Peptidase M41"/>
    <property type="match status" value="1"/>
</dbReference>
<evidence type="ECO:0000256" key="9">
    <source>
        <dbReference type="SAM" id="MobiDB-lite"/>
    </source>
</evidence>
<keyword evidence="2" id="KW-0645">Protease</keyword>
<evidence type="ECO:0000256" key="7">
    <source>
        <dbReference type="ARBA" id="ARBA00022840"/>
    </source>
</evidence>
<keyword evidence="3" id="KW-0479">Metal-binding</keyword>
<evidence type="ECO:0000256" key="2">
    <source>
        <dbReference type="ARBA" id="ARBA00022670"/>
    </source>
</evidence>
<dbReference type="PANTHER" id="PTHR43655:SF2">
    <property type="entry name" value="AFG3 LIKE MATRIX AAA PEPTIDASE SUBUNIT 2, ISOFORM A"/>
    <property type="match status" value="1"/>
</dbReference>
<proteinExistence type="predicted"/>
<evidence type="ECO:0000256" key="5">
    <source>
        <dbReference type="ARBA" id="ARBA00022801"/>
    </source>
</evidence>
<dbReference type="GO" id="GO:0004176">
    <property type="term" value="F:ATP-dependent peptidase activity"/>
    <property type="evidence" value="ECO:0007669"/>
    <property type="project" value="InterPro"/>
</dbReference>
<evidence type="ECO:0000256" key="1">
    <source>
        <dbReference type="ARBA" id="ARBA00001947"/>
    </source>
</evidence>
<dbReference type="InterPro" id="IPR037219">
    <property type="entry name" value="Peptidase_M41-like"/>
</dbReference>
<name>A0A6J6M5U2_9ZZZZ</name>
<organism evidence="11">
    <name type="scientific">freshwater metagenome</name>
    <dbReference type="NCBI Taxonomy" id="449393"/>
    <lineage>
        <taxon>unclassified sequences</taxon>
        <taxon>metagenomes</taxon>
        <taxon>ecological metagenomes</taxon>
    </lineage>
</organism>
<dbReference type="Pfam" id="PF01434">
    <property type="entry name" value="Peptidase_M41"/>
    <property type="match status" value="1"/>
</dbReference>
<keyword evidence="6" id="KW-0862">Zinc</keyword>
<evidence type="ECO:0000256" key="4">
    <source>
        <dbReference type="ARBA" id="ARBA00022741"/>
    </source>
</evidence>
<evidence type="ECO:0000313" key="11">
    <source>
        <dbReference type="EMBL" id="CAB4668599.1"/>
    </source>
</evidence>
<keyword evidence="7" id="KW-0067">ATP-binding</keyword>
<evidence type="ECO:0000256" key="8">
    <source>
        <dbReference type="ARBA" id="ARBA00023049"/>
    </source>
</evidence>
<dbReference type="AlphaFoldDB" id="A0A6J6M5U2"/>
<keyword evidence="4" id="KW-0547">Nucleotide-binding</keyword>
<dbReference type="PANTHER" id="PTHR43655">
    <property type="entry name" value="ATP-DEPENDENT PROTEASE"/>
    <property type="match status" value="1"/>
</dbReference>
<dbReference type="FunFam" id="1.20.58.760:FF:000001">
    <property type="entry name" value="ATP-dependent zinc metalloprotease FtsH"/>
    <property type="match status" value="1"/>
</dbReference>
<dbReference type="EMBL" id="CAEZWS010000046">
    <property type="protein sequence ID" value="CAB4668599.1"/>
    <property type="molecule type" value="Genomic_DNA"/>
</dbReference>
<sequence>MDEAIDRVMAGPQRKSRIMSEEERRVTAYHEGGHALVAHALPHTDPVHKITIMPRGRALGYTMVLPDEDKYSTTRNQLLDQLSYALGGRAAEELIFHDPSTGASNDIEKATALARAMVTQYGMTEAIGAIKLGSDATEPFMGRDYGHTRDFSESIAAVVDSEIRSLIENAHQEAFNILENNRSVLDEMVIQLLEKETLNKEEIAKIFKKVKPYPSRPAWTGSPMRRPSTLPPVPTTPALIVAEDEPEKKVRKAKKTSE</sequence>
<dbReference type="InterPro" id="IPR050928">
    <property type="entry name" value="ATP-dep_Zn_Metalloprotease"/>
</dbReference>
<feature type="domain" description="Peptidase M41" evidence="10">
    <location>
        <begin position="17"/>
        <end position="206"/>
    </location>
</feature>
<accession>A0A6J6M5U2</accession>
<dbReference type="GO" id="GO:0004222">
    <property type="term" value="F:metalloendopeptidase activity"/>
    <property type="evidence" value="ECO:0007669"/>
    <property type="project" value="InterPro"/>
</dbReference>
<feature type="region of interest" description="Disordered" evidence="9">
    <location>
        <begin position="215"/>
        <end position="237"/>
    </location>
</feature>
<evidence type="ECO:0000256" key="6">
    <source>
        <dbReference type="ARBA" id="ARBA00022833"/>
    </source>
</evidence>
<dbReference type="GO" id="GO:0005524">
    <property type="term" value="F:ATP binding"/>
    <property type="evidence" value="ECO:0007669"/>
    <property type="project" value="UniProtKB-KW"/>
</dbReference>
<dbReference type="SUPFAM" id="SSF140990">
    <property type="entry name" value="FtsH protease domain-like"/>
    <property type="match status" value="1"/>
</dbReference>
<gene>
    <name evidence="11" type="ORF">UFOPK2288_00902</name>
</gene>
<dbReference type="GO" id="GO:0046872">
    <property type="term" value="F:metal ion binding"/>
    <property type="evidence" value="ECO:0007669"/>
    <property type="project" value="UniProtKB-KW"/>
</dbReference>
<evidence type="ECO:0000256" key="3">
    <source>
        <dbReference type="ARBA" id="ARBA00022723"/>
    </source>
</evidence>
<dbReference type="GO" id="GO:0006508">
    <property type="term" value="P:proteolysis"/>
    <property type="evidence" value="ECO:0007669"/>
    <property type="project" value="UniProtKB-KW"/>
</dbReference>